<reference evidence="8 9" key="1">
    <citation type="submission" date="2019-07" db="EMBL/GenBank/DDBJ databases">
        <title>Whole genome shotgun sequence of Skermanella aerolata NBRC 106429.</title>
        <authorList>
            <person name="Hosoyama A."/>
            <person name="Uohara A."/>
            <person name="Ohji S."/>
            <person name="Ichikawa N."/>
        </authorList>
    </citation>
    <scope>NUCLEOTIDE SEQUENCE [LARGE SCALE GENOMIC DNA]</scope>
    <source>
        <strain evidence="8 9">NBRC 106429</strain>
    </source>
</reference>
<evidence type="ECO:0000256" key="3">
    <source>
        <dbReference type="ARBA" id="ARBA00012098"/>
    </source>
</evidence>
<evidence type="ECO:0000256" key="5">
    <source>
        <dbReference type="PIRSR" id="PIRSR600888-1"/>
    </source>
</evidence>
<comment type="pathway">
    <text evidence="7">Carbohydrate biosynthesis; dTDP-L-rhamnose biosynthesis.</text>
</comment>
<feature type="active site" description="Proton donor" evidence="5">
    <location>
        <position position="152"/>
    </location>
</feature>
<feature type="site" description="Participates in a stacking interaction with the thymidine ring of dTDP-4-oxo-6-deoxyglucose" evidence="6">
    <location>
        <position position="158"/>
    </location>
</feature>
<keyword evidence="7" id="KW-0413">Isomerase</keyword>
<dbReference type="UniPathway" id="UPA00124"/>
<evidence type="ECO:0000256" key="6">
    <source>
        <dbReference type="PIRSR" id="PIRSR600888-3"/>
    </source>
</evidence>
<comment type="caution">
    <text evidence="8">The sequence shown here is derived from an EMBL/GenBank/DDBJ whole genome shotgun (WGS) entry which is preliminary data.</text>
</comment>
<dbReference type="Proteomes" id="UP000321523">
    <property type="component" value="Unassembled WGS sequence"/>
</dbReference>
<keyword evidence="9" id="KW-1185">Reference proteome</keyword>
<evidence type="ECO:0000256" key="4">
    <source>
        <dbReference type="ARBA" id="ARBA00019595"/>
    </source>
</evidence>
<dbReference type="InterPro" id="IPR014710">
    <property type="entry name" value="RmlC-like_jellyroll"/>
</dbReference>
<dbReference type="GO" id="GO:0019305">
    <property type="term" value="P:dTDP-rhamnose biosynthetic process"/>
    <property type="evidence" value="ECO:0007669"/>
    <property type="project" value="UniProtKB-UniRule"/>
</dbReference>
<dbReference type="Gene3D" id="2.60.120.10">
    <property type="entry name" value="Jelly Rolls"/>
    <property type="match status" value="1"/>
</dbReference>
<evidence type="ECO:0000313" key="8">
    <source>
        <dbReference type="EMBL" id="GEO38390.1"/>
    </source>
</evidence>
<dbReference type="NCBIfam" id="TIGR01221">
    <property type="entry name" value="rmlC"/>
    <property type="match status" value="1"/>
</dbReference>
<evidence type="ECO:0000313" key="9">
    <source>
        <dbReference type="Proteomes" id="UP000321523"/>
    </source>
</evidence>
<evidence type="ECO:0000256" key="2">
    <source>
        <dbReference type="ARBA" id="ARBA00001997"/>
    </source>
</evidence>
<organism evidence="8 9">
    <name type="scientific">Skermanella aerolata</name>
    <dbReference type="NCBI Taxonomy" id="393310"/>
    <lineage>
        <taxon>Bacteria</taxon>
        <taxon>Pseudomonadati</taxon>
        <taxon>Pseudomonadota</taxon>
        <taxon>Alphaproteobacteria</taxon>
        <taxon>Rhodospirillales</taxon>
        <taxon>Azospirillaceae</taxon>
        <taxon>Skermanella</taxon>
    </lineage>
</organism>
<dbReference type="SUPFAM" id="SSF51182">
    <property type="entry name" value="RmlC-like cupins"/>
    <property type="match status" value="1"/>
</dbReference>
<evidence type="ECO:0000256" key="1">
    <source>
        <dbReference type="ARBA" id="ARBA00001298"/>
    </source>
</evidence>
<proteinExistence type="inferred from homology"/>
<dbReference type="PANTHER" id="PTHR21047:SF2">
    <property type="entry name" value="THYMIDINE DIPHOSPHO-4-KETO-RHAMNOSE 3,5-EPIMERASE"/>
    <property type="match status" value="1"/>
</dbReference>
<evidence type="ECO:0000256" key="7">
    <source>
        <dbReference type="RuleBase" id="RU364069"/>
    </source>
</evidence>
<dbReference type="EMBL" id="BJYZ01000010">
    <property type="protein sequence ID" value="GEO38390.1"/>
    <property type="molecule type" value="Genomic_DNA"/>
</dbReference>
<comment type="similarity">
    <text evidence="7">Belongs to the dTDP-4-dehydrorhamnose 3,5-epimerase family.</text>
</comment>
<dbReference type="GO" id="GO:0005829">
    <property type="term" value="C:cytosol"/>
    <property type="evidence" value="ECO:0007669"/>
    <property type="project" value="TreeGrafter"/>
</dbReference>
<comment type="catalytic activity">
    <reaction evidence="1 7">
        <text>dTDP-4-dehydro-6-deoxy-alpha-D-glucose = dTDP-4-dehydro-beta-L-rhamnose</text>
        <dbReference type="Rhea" id="RHEA:16969"/>
        <dbReference type="ChEBI" id="CHEBI:57649"/>
        <dbReference type="ChEBI" id="CHEBI:62830"/>
        <dbReference type="EC" id="5.1.3.13"/>
    </reaction>
</comment>
<dbReference type="GO" id="GO:0000271">
    <property type="term" value="P:polysaccharide biosynthetic process"/>
    <property type="evidence" value="ECO:0007669"/>
    <property type="project" value="TreeGrafter"/>
</dbReference>
<comment type="subunit">
    <text evidence="7">Homodimer.</text>
</comment>
<dbReference type="InterPro" id="IPR000888">
    <property type="entry name" value="RmlC-like"/>
</dbReference>
<accession>A0A512DQE4</accession>
<dbReference type="PANTHER" id="PTHR21047">
    <property type="entry name" value="DTDP-6-DEOXY-D-GLUCOSE-3,5 EPIMERASE"/>
    <property type="match status" value="1"/>
</dbReference>
<protein>
    <recommendedName>
        <fullName evidence="4 7">dTDP-4-dehydrorhamnose 3,5-epimerase</fullName>
        <ecNumber evidence="3 7">5.1.3.13</ecNumber>
    </recommendedName>
    <alternativeName>
        <fullName evidence="7">Thymidine diphospho-4-keto-rhamnose 3,5-epimerase</fullName>
    </alternativeName>
</protein>
<sequence>MSAAPQIRQVQINIPHEQTTMQIQALAIADVKIITPRKFGDERGYFSETYNKQALAEAGIEETFVQDNQSLSATRGTVRGLHFQIPPVAQAKLVRVLRGSILDVAVDLRRDQPTYGTYVSAVISARDGNQILVPVGFAHGFCTLEPDTEVFYKVSAPYSPAHDRGLSWIDKDIAIDWPVDPADAVLSAKDLALPCLADLPDCFTLRR</sequence>
<dbReference type="Pfam" id="PF00908">
    <property type="entry name" value="dTDP_sugar_isom"/>
    <property type="match status" value="1"/>
</dbReference>
<dbReference type="InterPro" id="IPR011051">
    <property type="entry name" value="RmlC_Cupin_sf"/>
</dbReference>
<dbReference type="AlphaFoldDB" id="A0A512DQE4"/>
<name>A0A512DQE4_9PROT</name>
<dbReference type="CDD" id="cd00438">
    <property type="entry name" value="cupin_RmlC"/>
    <property type="match status" value="1"/>
</dbReference>
<dbReference type="GO" id="GO:0008830">
    <property type="term" value="F:dTDP-4-dehydrorhamnose 3,5-epimerase activity"/>
    <property type="evidence" value="ECO:0007669"/>
    <property type="project" value="UniProtKB-UniRule"/>
</dbReference>
<gene>
    <name evidence="8" type="ORF">SAE02_25380</name>
</gene>
<comment type="function">
    <text evidence="2 7">Catalyzes the epimerization of the C3' and C5'positions of dTDP-6-deoxy-D-xylo-4-hexulose, forming dTDP-6-deoxy-L-lyxo-4-hexulose.</text>
</comment>
<feature type="active site" description="Proton acceptor" evidence="5">
    <location>
        <position position="82"/>
    </location>
</feature>
<dbReference type="EC" id="5.1.3.13" evidence="3 7"/>